<evidence type="ECO:0000256" key="2">
    <source>
        <dbReference type="ARBA" id="ARBA00004236"/>
    </source>
</evidence>
<sequence length="487" mass="55719">MTSQDFIKYFKKTYKNRTSSFLSGLMLMIVDAISLFLCIGLSFFIINLCNPSAINFRSFIYYAYYFPLILIVYYAAGLYPGIMISPSEEVRKLTTCSIFCFFGICASIVLQQEDGLFAFTYNIVRDSSNFGVICAFILAIPITAIGMPASREIGRHTFGKSKWWGVPAVIYCTGDSGDEVISRLIKRNDLGYKPAVIINSRNTDCTMYDDIPVFPESSDILEAIKQLNIKVAIMCDYEGDKHPIMNSYRYTITVQKNQELSSTMQLRDIGGILGFSTTHNLTKKLNLFVKRLIDLIIIFISALFVIPVMLIIAVLIKITSKGPVFYGHKRVGKNGKEITCWKFRSMYVNSQEMLEEILKNDPERREEWERDRKFVNDPRVTKFGKFLRKTSLDELPQFINILTGNMSFVGPRPVTKEELEKYGENAGFILSVTPGLSGMWQISGRSDTGYEERIYLDTFYIQNWSIWLDLWIIIRTVWVVINGKGAY</sequence>
<name>A0A1T4M429_TREPO</name>
<feature type="transmembrane region" description="Helical" evidence="9">
    <location>
        <begin position="292"/>
        <end position="316"/>
    </location>
</feature>
<proteinExistence type="inferred from homology"/>
<dbReference type="GO" id="GO:0005886">
    <property type="term" value="C:plasma membrane"/>
    <property type="evidence" value="ECO:0007669"/>
    <property type="project" value="UniProtKB-SubCell"/>
</dbReference>
<evidence type="ECO:0000256" key="3">
    <source>
        <dbReference type="ARBA" id="ARBA00006464"/>
    </source>
</evidence>
<feature type="transmembrane region" description="Helical" evidence="9">
    <location>
        <begin position="93"/>
        <end position="110"/>
    </location>
</feature>
<evidence type="ECO:0000256" key="4">
    <source>
        <dbReference type="ARBA" id="ARBA00022475"/>
    </source>
</evidence>
<organism evidence="11 12">
    <name type="scientific">Treponema porcinum</name>
    <dbReference type="NCBI Taxonomy" id="261392"/>
    <lineage>
        <taxon>Bacteria</taxon>
        <taxon>Pseudomonadati</taxon>
        <taxon>Spirochaetota</taxon>
        <taxon>Spirochaetia</taxon>
        <taxon>Spirochaetales</taxon>
        <taxon>Treponemataceae</taxon>
        <taxon>Treponema</taxon>
    </lineage>
</organism>
<protein>
    <submittedName>
        <fullName evidence="11">Undecaprenyl-phosphate galactose phosphotransferase, WbaP/exopolysaccharide biosynthesis polyprenyl glycosylphosphotransferase</fullName>
    </submittedName>
</protein>
<feature type="domain" description="Bacterial sugar transferase" evidence="10">
    <location>
        <begin position="290"/>
        <end position="481"/>
    </location>
</feature>
<comment type="similarity">
    <text evidence="3">Belongs to the bacterial sugar transferase family.</text>
</comment>
<dbReference type="GO" id="GO:0000271">
    <property type="term" value="P:polysaccharide biosynthetic process"/>
    <property type="evidence" value="ECO:0007669"/>
    <property type="project" value="InterPro"/>
</dbReference>
<dbReference type="NCBIfam" id="TIGR03025">
    <property type="entry name" value="EPS_sugtrans"/>
    <property type="match status" value="1"/>
</dbReference>
<reference evidence="11 12" key="1">
    <citation type="submission" date="2017-02" db="EMBL/GenBank/DDBJ databases">
        <authorList>
            <person name="Peterson S.W."/>
        </authorList>
    </citation>
    <scope>NUCLEOTIDE SEQUENCE [LARGE SCALE GENOMIC DNA]</scope>
    <source>
        <strain evidence="11 12">ATCC BAA-908</strain>
    </source>
</reference>
<keyword evidence="8 9" id="KW-0472">Membrane</keyword>
<keyword evidence="5 11" id="KW-0808">Transferase</keyword>
<dbReference type="InterPro" id="IPR003362">
    <property type="entry name" value="Bact_transf"/>
</dbReference>
<dbReference type="AlphaFoldDB" id="A0A1T4M429"/>
<feature type="transmembrane region" description="Helical" evidence="9">
    <location>
        <begin position="130"/>
        <end position="150"/>
    </location>
</feature>
<keyword evidence="6 9" id="KW-0812">Transmembrane</keyword>
<evidence type="ECO:0000256" key="7">
    <source>
        <dbReference type="ARBA" id="ARBA00022989"/>
    </source>
</evidence>
<evidence type="ECO:0000259" key="10">
    <source>
        <dbReference type="Pfam" id="PF02397"/>
    </source>
</evidence>
<dbReference type="Proteomes" id="UP000190423">
    <property type="component" value="Unassembled WGS sequence"/>
</dbReference>
<accession>A0A1T4M429</accession>
<dbReference type="EMBL" id="FUWG01000014">
    <property type="protein sequence ID" value="SJZ61759.1"/>
    <property type="molecule type" value="Genomic_DNA"/>
</dbReference>
<keyword evidence="7 9" id="KW-1133">Transmembrane helix</keyword>
<feature type="transmembrane region" description="Helical" evidence="9">
    <location>
        <begin position="21"/>
        <end position="47"/>
    </location>
</feature>
<evidence type="ECO:0000313" key="11">
    <source>
        <dbReference type="EMBL" id="SJZ61759.1"/>
    </source>
</evidence>
<evidence type="ECO:0000313" key="12">
    <source>
        <dbReference type="Proteomes" id="UP000190423"/>
    </source>
</evidence>
<dbReference type="InterPro" id="IPR017472">
    <property type="entry name" value="Undecaprenyl-P_galact_Ptfrase"/>
</dbReference>
<evidence type="ECO:0000256" key="8">
    <source>
        <dbReference type="ARBA" id="ARBA00023136"/>
    </source>
</evidence>
<dbReference type="Pfam" id="PF02397">
    <property type="entry name" value="Bac_transf"/>
    <property type="match status" value="1"/>
</dbReference>
<evidence type="ECO:0000256" key="9">
    <source>
        <dbReference type="SAM" id="Phobius"/>
    </source>
</evidence>
<dbReference type="GO" id="GO:0016780">
    <property type="term" value="F:phosphotransferase activity, for other substituted phosphate groups"/>
    <property type="evidence" value="ECO:0007669"/>
    <property type="project" value="TreeGrafter"/>
</dbReference>
<dbReference type="NCBIfam" id="TIGR03022">
    <property type="entry name" value="WbaP_sugtrans"/>
    <property type="match status" value="1"/>
</dbReference>
<evidence type="ECO:0000256" key="5">
    <source>
        <dbReference type="ARBA" id="ARBA00022679"/>
    </source>
</evidence>
<comment type="subcellular location">
    <subcellularLocation>
        <location evidence="2">Cell membrane</location>
    </subcellularLocation>
    <subcellularLocation>
        <location evidence="1">Membrane</location>
        <topology evidence="1">Multi-pass membrane protein</topology>
    </subcellularLocation>
</comment>
<dbReference type="PANTHER" id="PTHR30576:SF4">
    <property type="entry name" value="UNDECAPRENYL-PHOSPHATE GALACTOSE PHOSPHOTRANSFERASE"/>
    <property type="match status" value="1"/>
</dbReference>
<feature type="transmembrane region" description="Helical" evidence="9">
    <location>
        <begin position="59"/>
        <end position="81"/>
    </location>
</feature>
<dbReference type="OrthoDB" id="9808602at2"/>
<keyword evidence="4" id="KW-1003">Cell membrane</keyword>
<evidence type="ECO:0000256" key="1">
    <source>
        <dbReference type="ARBA" id="ARBA00004141"/>
    </source>
</evidence>
<dbReference type="STRING" id="261392.SAMN02745149_01834"/>
<keyword evidence="12" id="KW-1185">Reference proteome</keyword>
<dbReference type="InterPro" id="IPR017475">
    <property type="entry name" value="EPS_sugar_tfrase"/>
</dbReference>
<dbReference type="PANTHER" id="PTHR30576">
    <property type="entry name" value="COLANIC BIOSYNTHESIS UDP-GLUCOSE LIPID CARRIER TRANSFERASE"/>
    <property type="match status" value="1"/>
</dbReference>
<evidence type="ECO:0000256" key="6">
    <source>
        <dbReference type="ARBA" id="ARBA00022692"/>
    </source>
</evidence>
<gene>
    <name evidence="11" type="ORF">SAMN02745149_01834</name>
</gene>